<protein>
    <submittedName>
        <fullName evidence="1">Uncharacterized protein</fullName>
    </submittedName>
</protein>
<gene>
    <name evidence="1" type="ORF">EAG_09659</name>
</gene>
<evidence type="ECO:0000313" key="1">
    <source>
        <dbReference type="EMBL" id="EFN68987.1"/>
    </source>
</evidence>
<dbReference type="AlphaFoldDB" id="E2AC52"/>
<evidence type="ECO:0000313" key="2">
    <source>
        <dbReference type="Proteomes" id="UP000000311"/>
    </source>
</evidence>
<name>E2AC52_CAMFO</name>
<sequence length="116" mass="14008">MKFRGRSEKAKWMLQCAYEVLIRHINQCYRETGAAPLHFWERILPRDTRDERLLGERLVYPPRPQDKSRNKTWCYSSDINLYTNRLDIFDFNGQAKKNRSDKKIEAGRRTFLETRP</sequence>
<dbReference type="InParanoid" id="E2AC52"/>
<proteinExistence type="predicted"/>
<dbReference type="Proteomes" id="UP000000311">
    <property type="component" value="Unassembled WGS sequence"/>
</dbReference>
<keyword evidence="2" id="KW-1185">Reference proteome</keyword>
<organism evidence="2">
    <name type="scientific">Camponotus floridanus</name>
    <name type="common">Florida carpenter ant</name>
    <dbReference type="NCBI Taxonomy" id="104421"/>
    <lineage>
        <taxon>Eukaryota</taxon>
        <taxon>Metazoa</taxon>
        <taxon>Ecdysozoa</taxon>
        <taxon>Arthropoda</taxon>
        <taxon>Hexapoda</taxon>
        <taxon>Insecta</taxon>
        <taxon>Pterygota</taxon>
        <taxon>Neoptera</taxon>
        <taxon>Endopterygota</taxon>
        <taxon>Hymenoptera</taxon>
        <taxon>Apocrita</taxon>
        <taxon>Aculeata</taxon>
        <taxon>Formicoidea</taxon>
        <taxon>Formicidae</taxon>
        <taxon>Formicinae</taxon>
        <taxon>Camponotus</taxon>
    </lineage>
</organism>
<reference evidence="1 2" key="1">
    <citation type="journal article" date="2010" name="Science">
        <title>Genomic comparison of the ants Camponotus floridanus and Harpegnathos saltator.</title>
        <authorList>
            <person name="Bonasio R."/>
            <person name="Zhang G."/>
            <person name="Ye C."/>
            <person name="Mutti N.S."/>
            <person name="Fang X."/>
            <person name="Qin N."/>
            <person name="Donahue G."/>
            <person name="Yang P."/>
            <person name="Li Q."/>
            <person name="Li C."/>
            <person name="Zhang P."/>
            <person name="Huang Z."/>
            <person name="Berger S.L."/>
            <person name="Reinberg D."/>
            <person name="Wang J."/>
            <person name="Liebig J."/>
        </authorList>
    </citation>
    <scope>NUCLEOTIDE SEQUENCE [LARGE SCALE GENOMIC DNA]</scope>
    <source>
        <strain evidence="2">C129</strain>
    </source>
</reference>
<accession>E2AC52</accession>
<dbReference type="EMBL" id="GL438410">
    <property type="protein sequence ID" value="EFN68987.1"/>
    <property type="molecule type" value="Genomic_DNA"/>
</dbReference>